<name>A0A6A0HAG4_HYAAZ</name>
<dbReference type="EC" id="2.8.2.-" evidence="9"/>
<dbReference type="AlphaFoldDB" id="A0A6A0HAG4"/>
<dbReference type="EMBL" id="JQDR03003082">
    <property type="protein sequence ID" value="KAA0202760.1"/>
    <property type="molecule type" value="Genomic_DNA"/>
</dbReference>
<evidence type="ECO:0000256" key="6">
    <source>
        <dbReference type="ARBA" id="ARBA00023034"/>
    </source>
</evidence>
<dbReference type="GO" id="GO:0008146">
    <property type="term" value="F:sulfotransferase activity"/>
    <property type="evidence" value="ECO:0007669"/>
    <property type="project" value="InterPro"/>
</dbReference>
<reference evidence="10" key="2">
    <citation type="journal article" date="2018" name="Environ. Sci. Technol.">
        <title>The Toxicogenome of Hyalella azteca: A Model for Sediment Ecotoxicology and Evolutionary Toxicology.</title>
        <authorList>
            <person name="Poynton H.C."/>
            <person name="Hasenbein S."/>
            <person name="Benoit J.B."/>
            <person name="Sepulveda M.S."/>
            <person name="Poelchau M.F."/>
            <person name="Hughes D.S.T."/>
            <person name="Murali S.C."/>
            <person name="Chen S."/>
            <person name="Glastad K.M."/>
            <person name="Goodisman M.A.D."/>
            <person name="Werren J.H."/>
            <person name="Vineis J.H."/>
            <person name="Bowen J.L."/>
            <person name="Friedrich M."/>
            <person name="Jones J."/>
            <person name="Robertson H.M."/>
            <person name="Feyereisen R."/>
            <person name="Mechler-Hickson A."/>
            <person name="Mathers N."/>
            <person name="Lee C.E."/>
            <person name="Colbourne J.K."/>
            <person name="Biales A."/>
            <person name="Johnston J.S."/>
            <person name="Wellborn G.A."/>
            <person name="Rosendale A.J."/>
            <person name="Cridge A.G."/>
            <person name="Munoz-Torres M.C."/>
            <person name="Bain P.A."/>
            <person name="Manny A.R."/>
            <person name="Major K.M."/>
            <person name="Lambert F.N."/>
            <person name="Vulpe C.D."/>
            <person name="Tuck P."/>
            <person name="Blalock B.J."/>
            <person name="Lin Y.Y."/>
            <person name="Smith M.E."/>
            <person name="Ochoa-Acuna H."/>
            <person name="Chen M.M."/>
            <person name="Childers C.P."/>
            <person name="Qu J."/>
            <person name="Dugan S."/>
            <person name="Lee S.L."/>
            <person name="Chao H."/>
            <person name="Dinh H."/>
            <person name="Han Y."/>
            <person name="Doddapaneni H."/>
            <person name="Worley K.C."/>
            <person name="Muzny D.M."/>
            <person name="Gibbs R.A."/>
            <person name="Richards S."/>
        </authorList>
    </citation>
    <scope>NUCLEOTIDE SEQUENCE</scope>
    <source>
        <strain evidence="10">HAZT.00-mixed</strain>
        <tissue evidence="10">Whole organism</tissue>
    </source>
</reference>
<keyword evidence="7" id="KW-0472">Membrane</keyword>
<evidence type="ECO:0000313" key="10">
    <source>
        <dbReference type="EMBL" id="KAA0202760.1"/>
    </source>
</evidence>
<keyword evidence="9" id="KW-0735">Signal-anchor</keyword>
<comment type="caution">
    <text evidence="10">The sequence shown here is derived from an EMBL/GenBank/DDBJ whole genome shotgun (WGS) entry which is preliminary data.</text>
</comment>
<gene>
    <name evidence="10" type="ORF">HAZT_HAZT009304</name>
</gene>
<proteinExistence type="inferred from homology"/>
<dbReference type="GO" id="GO:0016051">
    <property type="term" value="P:carbohydrate biosynthetic process"/>
    <property type="evidence" value="ECO:0007669"/>
    <property type="project" value="InterPro"/>
</dbReference>
<evidence type="ECO:0000256" key="3">
    <source>
        <dbReference type="ARBA" id="ARBA00022679"/>
    </source>
</evidence>
<evidence type="ECO:0000256" key="5">
    <source>
        <dbReference type="ARBA" id="ARBA00022989"/>
    </source>
</evidence>
<dbReference type="InterPro" id="IPR005331">
    <property type="entry name" value="Sulfotransferase"/>
</dbReference>
<keyword evidence="5" id="KW-1133">Transmembrane helix</keyword>
<dbReference type="InterPro" id="IPR018011">
    <property type="entry name" value="Carb_sulfotrans_8-10"/>
</dbReference>
<dbReference type="PANTHER" id="PTHR12137:SF63">
    <property type="entry name" value="CARBOHYDRATE SULFOTRANSFERASE"/>
    <property type="match status" value="1"/>
</dbReference>
<reference evidence="10" key="1">
    <citation type="submission" date="2014-08" db="EMBL/GenBank/DDBJ databases">
        <authorList>
            <person name="Murali S."/>
            <person name="Richards S."/>
            <person name="Bandaranaike D."/>
            <person name="Bellair M."/>
            <person name="Blankenburg K."/>
            <person name="Chao H."/>
            <person name="Dinh H."/>
            <person name="Doddapaneni H."/>
            <person name="Dugan-Rocha S."/>
            <person name="Elkadiri S."/>
            <person name="Gnanaolivu R."/>
            <person name="Hughes D."/>
            <person name="Lee S."/>
            <person name="Li M."/>
            <person name="Ming W."/>
            <person name="Munidasa M."/>
            <person name="Muniz J."/>
            <person name="Nguyen L."/>
            <person name="Osuji N."/>
            <person name="Pu L.-L."/>
            <person name="Puazo M."/>
            <person name="Skinner E."/>
            <person name="Qu C."/>
            <person name="Quiroz J."/>
            <person name="Raj R."/>
            <person name="Weissenberger G."/>
            <person name="Xin Y."/>
            <person name="Zou X."/>
            <person name="Han Y."/>
            <person name="Worley K."/>
            <person name="Muzny D."/>
            <person name="Gibbs R."/>
        </authorList>
    </citation>
    <scope>NUCLEOTIDE SEQUENCE</scope>
    <source>
        <strain evidence="10">HAZT.00-mixed</strain>
        <tissue evidence="10">Whole organism</tissue>
    </source>
</reference>
<comment type="similarity">
    <text evidence="2 9">Belongs to the sulfotransferase 2 family.</text>
</comment>
<keyword evidence="9" id="KW-0119">Carbohydrate metabolism</keyword>
<dbReference type="Pfam" id="PF03567">
    <property type="entry name" value="Sulfotransfer_2"/>
    <property type="match status" value="1"/>
</dbReference>
<keyword evidence="8 9" id="KW-0325">Glycoprotein</keyword>
<accession>A0A6A0HAG4</accession>
<dbReference type="OrthoDB" id="2019940at2759"/>
<reference evidence="10" key="3">
    <citation type="submission" date="2019-06" db="EMBL/GenBank/DDBJ databases">
        <authorList>
            <person name="Poynton C."/>
            <person name="Hasenbein S."/>
            <person name="Benoit J.B."/>
            <person name="Sepulveda M.S."/>
            <person name="Poelchau M.F."/>
            <person name="Murali S.C."/>
            <person name="Chen S."/>
            <person name="Glastad K.M."/>
            <person name="Werren J.H."/>
            <person name="Vineis J.H."/>
            <person name="Bowen J.L."/>
            <person name="Friedrich M."/>
            <person name="Jones J."/>
            <person name="Robertson H.M."/>
            <person name="Feyereisen R."/>
            <person name="Mechler-Hickson A."/>
            <person name="Mathers N."/>
            <person name="Lee C.E."/>
            <person name="Colbourne J.K."/>
            <person name="Biales A."/>
            <person name="Johnston J.S."/>
            <person name="Wellborn G.A."/>
            <person name="Rosendale A.J."/>
            <person name="Cridge A.G."/>
            <person name="Munoz-Torres M.C."/>
            <person name="Bain P.A."/>
            <person name="Manny A.R."/>
            <person name="Major K.M."/>
            <person name="Lambert F.N."/>
            <person name="Vulpe C.D."/>
            <person name="Tuck P."/>
            <person name="Blalock B.J."/>
            <person name="Lin Y.-Y."/>
            <person name="Smith M.E."/>
            <person name="Ochoa-Acuna H."/>
            <person name="Chen M.-J.M."/>
            <person name="Childers C.P."/>
            <person name="Qu J."/>
            <person name="Dugan S."/>
            <person name="Lee S.L."/>
            <person name="Chao H."/>
            <person name="Dinh H."/>
            <person name="Han Y."/>
            <person name="Doddapaneni H."/>
            <person name="Worley K.C."/>
            <person name="Muzny D.M."/>
            <person name="Gibbs R.A."/>
            <person name="Richards S."/>
        </authorList>
    </citation>
    <scope>NUCLEOTIDE SEQUENCE</scope>
    <source>
        <strain evidence="10">HAZT.00-mixed</strain>
        <tissue evidence="10">Whole organism</tissue>
    </source>
</reference>
<dbReference type="GO" id="GO:0000139">
    <property type="term" value="C:Golgi membrane"/>
    <property type="evidence" value="ECO:0007669"/>
    <property type="project" value="UniProtKB-SubCell"/>
</dbReference>
<evidence type="ECO:0000256" key="2">
    <source>
        <dbReference type="ARBA" id="ARBA00006339"/>
    </source>
</evidence>
<dbReference type="PANTHER" id="PTHR12137">
    <property type="entry name" value="CARBOHYDRATE SULFOTRANSFERASE"/>
    <property type="match status" value="1"/>
</dbReference>
<comment type="subcellular location">
    <subcellularLocation>
        <location evidence="1 9">Golgi apparatus membrane</location>
        <topology evidence="1 9">Single-pass type II membrane protein</topology>
    </subcellularLocation>
</comment>
<keyword evidence="3 9" id="KW-0808">Transferase</keyword>
<evidence type="ECO:0000256" key="7">
    <source>
        <dbReference type="ARBA" id="ARBA00023136"/>
    </source>
</evidence>
<evidence type="ECO:0000256" key="8">
    <source>
        <dbReference type="ARBA" id="ARBA00023180"/>
    </source>
</evidence>
<evidence type="ECO:0000256" key="4">
    <source>
        <dbReference type="ARBA" id="ARBA00022692"/>
    </source>
</evidence>
<keyword evidence="4" id="KW-0812">Transmembrane</keyword>
<evidence type="ECO:0000256" key="9">
    <source>
        <dbReference type="RuleBase" id="RU364020"/>
    </source>
</evidence>
<keyword evidence="6 9" id="KW-0333">Golgi apparatus</keyword>
<dbReference type="Proteomes" id="UP000711488">
    <property type="component" value="Unassembled WGS sequence"/>
</dbReference>
<protein>
    <recommendedName>
        <fullName evidence="9">Carbohydrate sulfotransferase</fullName>
        <ecNumber evidence="9">2.8.2.-</ecNumber>
    </recommendedName>
</protein>
<sequence>MFYAASIDSLKVCHRHGLDIAGPNNSINAWEFLINKKFNLVWCSVFKAASSTWFYNFNILAGYSENFLLRSKETPITLARQKYARPTTMELENFMNQTQRPLSFLIARHPLHRLVSAYRRVAGL</sequence>
<organism evidence="10">
    <name type="scientific">Hyalella azteca</name>
    <name type="common">Amphipod</name>
    <dbReference type="NCBI Taxonomy" id="294128"/>
    <lineage>
        <taxon>Eukaryota</taxon>
        <taxon>Metazoa</taxon>
        <taxon>Ecdysozoa</taxon>
        <taxon>Arthropoda</taxon>
        <taxon>Crustacea</taxon>
        <taxon>Multicrustacea</taxon>
        <taxon>Malacostraca</taxon>
        <taxon>Eumalacostraca</taxon>
        <taxon>Peracarida</taxon>
        <taxon>Amphipoda</taxon>
        <taxon>Senticaudata</taxon>
        <taxon>Talitrida</taxon>
        <taxon>Talitroidea</taxon>
        <taxon>Hyalellidae</taxon>
        <taxon>Hyalella</taxon>
    </lineage>
</organism>
<evidence type="ECO:0000256" key="1">
    <source>
        <dbReference type="ARBA" id="ARBA00004323"/>
    </source>
</evidence>